<evidence type="ECO:0000313" key="2">
    <source>
        <dbReference type="EMBL" id="DAD94057.1"/>
    </source>
</evidence>
<dbReference type="EMBL" id="BK015173">
    <property type="protein sequence ID" value="DAD94057.1"/>
    <property type="molecule type" value="Genomic_DNA"/>
</dbReference>
<organism evidence="2">
    <name type="scientific">Siphoviridae sp. ctUF252</name>
    <dbReference type="NCBI Taxonomy" id="2826350"/>
    <lineage>
        <taxon>Viruses</taxon>
        <taxon>Duplodnaviria</taxon>
        <taxon>Heunggongvirae</taxon>
        <taxon>Uroviricota</taxon>
        <taxon>Caudoviricetes</taxon>
    </lineage>
</organism>
<dbReference type="SMART" id="SM00530">
    <property type="entry name" value="HTH_XRE"/>
    <property type="match status" value="1"/>
</dbReference>
<accession>A0A8S5NHB3</accession>
<name>A0A8S5NHB3_9CAUD</name>
<dbReference type="Pfam" id="PF01381">
    <property type="entry name" value="HTH_3"/>
    <property type="match status" value="1"/>
</dbReference>
<evidence type="ECO:0000259" key="1">
    <source>
        <dbReference type="PROSITE" id="PS50943"/>
    </source>
</evidence>
<dbReference type="InterPro" id="IPR001387">
    <property type="entry name" value="Cro/C1-type_HTH"/>
</dbReference>
<dbReference type="SUPFAM" id="SSF47413">
    <property type="entry name" value="lambda repressor-like DNA-binding domains"/>
    <property type="match status" value="1"/>
</dbReference>
<reference evidence="2" key="1">
    <citation type="journal article" date="2021" name="Proc. Natl. Acad. Sci. U.S.A.">
        <title>A Catalog of Tens of Thousands of Viruses from Human Metagenomes Reveals Hidden Associations with Chronic Diseases.</title>
        <authorList>
            <person name="Tisza M.J."/>
            <person name="Buck C.B."/>
        </authorList>
    </citation>
    <scope>NUCLEOTIDE SEQUENCE</scope>
    <source>
        <strain evidence="2">CtUF252</strain>
    </source>
</reference>
<dbReference type="CDD" id="cd00093">
    <property type="entry name" value="HTH_XRE"/>
    <property type="match status" value="1"/>
</dbReference>
<dbReference type="Gene3D" id="1.10.260.40">
    <property type="entry name" value="lambda repressor-like DNA-binding domains"/>
    <property type="match status" value="1"/>
</dbReference>
<proteinExistence type="predicted"/>
<feature type="domain" description="HTH cro/C1-type" evidence="1">
    <location>
        <begin position="21"/>
        <end position="68"/>
    </location>
</feature>
<dbReference type="PROSITE" id="PS50943">
    <property type="entry name" value="HTH_CROC1"/>
    <property type="match status" value="1"/>
</dbReference>
<dbReference type="GO" id="GO:0003677">
    <property type="term" value="F:DNA binding"/>
    <property type="evidence" value="ECO:0007669"/>
    <property type="project" value="InterPro"/>
</dbReference>
<dbReference type="InterPro" id="IPR010982">
    <property type="entry name" value="Lambda_DNA-bd_dom_sf"/>
</dbReference>
<sequence length="81" mass="9108">MANRTVYVKNLDDFIEKIVTAGFTYRELARKANSNPTSISLLAKGERNPSPELAVNICKALKCNFDDIFFIKNVDNSKHTS</sequence>
<protein>
    <submittedName>
        <fullName evidence="2">Helix-turn-helix domain protein</fullName>
    </submittedName>
</protein>